<sequence length="97" mass="11357">MTDMRGAKIMMRILDFLRNIHEPVPVMEFTKLEFTGHREVDKHLMKVSLLMLQQLRHDGMIKCDDLDKTGARIHGLTSNGVGMHERFRDILNLRNLE</sequence>
<dbReference type="EMBL" id="QRBF01000008">
    <property type="protein sequence ID" value="RDS80977.1"/>
    <property type="molecule type" value="Genomic_DNA"/>
</dbReference>
<name>A0A370WY66_9GAMM</name>
<keyword evidence="2" id="KW-1185">Reference proteome</keyword>
<gene>
    <name evidence="1" type="ORF">DWU99_18160</name>
</gene>
<dbReference type="Proteomes" id="UP000255334">
    <property type="component" value="Unassembled WGS sequence"/>
</dbReference>
<reference evidence="1 2" key="1">
    <citation type="submission" date="2018-07" db="EMBL/GenBank/DDBJ databases">
        <title>Dyella monticola sp. nov. and Dyella psychrodurans sp. nov. isolated from monsoon evergreen broad-leaved forest soil of Dinghu Mountain, China.</title>
        <authorList>
            <person name="Gao Z."/>
            <person name="Qiu L."/>
        </authorList>
    </citation>
    <scope>NUCLEOTIDE SEQUENCE [LARGE SCALE GENOMIC DNA]</scope>
    <source>
        <strain evidence="1 2">4MSK11</strain>
    </source>
</reference>
<evidence type="ECO:0000313" key="1">
    <source>
        <dbReference type="EMBL" id="RDS80977.1"/>
    </source>
</evidence>
<organism evidence="1 2">
    <name type="scientific">Dyella psychrodurans</name>
    <dbReference type="NCBI Taxonomy" id="1927960"/>
    <lineage>
        <taxon>Bacteria</taxon>
        <taxon>Pseudomonadati</taxon>
        <taxon>Pseudomonadota</taxon>
        <taxon>Gammaproteobacteria</taxon>
        <taxon>Lysobacterales</taxon>
        <taxon>Rhodanobacteraceae</taxon>
        <taxon>Dyella</taxon>
    </lineage>
</organism>
<evidence type="ECO:0000313" key="2">
    <source>
        <dbReference type="Proteomes" id="UP000255334"/>
    </source>
</evidence>
<evidence type="ECO:0008006" key="3">
    <source>
        <dbReference type="Google" id="ProtNLM"/>
    </source>
</evidence>
<dbReference type="AlphaFoldDB" id="A0A370WY66"/>
<accession>A0A370WY66</accession>
<proteinExistence type="predicted"/>
<protein>
    <recommendedName>
        <fullName evidence="3">Transcriptional regulator</fullName>
    </recommendedName>
</protein>
<comment type="caution">
    <text evidence="1">The sequence shown here is derived from an EMBL/GenBank/DDBJ whole genome shotgun (WGS) entry which is preliminary data.</text>
</comment>